<sequence length="351" mass="36758">MLFSVVSILSLGAISLAHPLVVLQERAPGCNADNLLRALRNPTNLPAALPFCSKYLDLPAITQNVTIAGHTVTVTVPPSSTTGAPIKKRCTTTPGASVPLPTFVSATYVPSQISSACGCLTIPLLTATIATSDPAATETVTVTGPAITGPVLTTPTPIPGCNANPVAGGTGPQNDLDDVSCKVDLPFNVKVYGYSSSVVYVNTNGLLWLGAEAIGEGTASYVQYYTGGNSPNLPLGPNTLPDVAILPFWADLVLRHQRNQGIWYQVFGTAGSRTAKFEYILDDENTNTDAYHFVITLSENTNKVIFNYYKVSSSATVGIQKKSANKALVFGGTVAAGSQLTFDSQANSIQS</sequence>
<evidence type="ECO:0000256" key="1">
    <source>
        <dbReference type="SAM" id="SignalP"/>
    </source>
</evidence>
<organism evidence="2 3">
    <name type="scientific">Drechslerella stenobrocha 248</name>
    <dbReference type="NCBI Taxonomy" id="1043628"/>
    <lineage>
        <taxon>Eukaryota</taxon>
        <taxon>Fungi</taxon>
        <taxon>Dikarya</taxon>
        <taxon>Ascomycota</taxon>
        <taxon>Pezizomycotina</taxon>
        <taxon>Orbiliomycetes</taxon>
        <taxon>Orbiliales</taxon>
        <taxon>Orbiliaceae</taxon>
        <taxon>Drechslerella</taxon>
    </lineage>
</organism>
<protein>
    <submittedName>
        <fullName evidence="2">Uncharacterized protein</fullName>
    </submittedName>
</protein>
<accession>W7I6J4</accession>
<dbReference type="OrthoDB" id="10031947at2759"/>
<dbReference type="AlphaFoldDB" id="W7I6J4"/>
<dbReference type="Proteomes" id="UP000024837">
    <property type="component" value="Unassembled WGS sequence"/>
</dbReference>
<dbReference type="HOGENOM" id="CLU_789947_0_0_1"/>
<keyword evidence="3" id="KW-1185">Reference proteome</keyword>
<feature type="chain" id="PRO_5004895718" evidence="1">
    <location>
        <begin position="18"/>
        <end position="351"/>
    </location>
</feature>
<gene>
    <name evidence="2" type="ORF">DRE_01236</name>
</gene>
<dbReference type="EMBL" id="KI966443">
    <property type="protein sequence ID" value="EWC44410.1"/>
    <property type="molecule type" value="Genomic_DNA"/>
</dbReference>
<reference evidence="2 3" key="1">
    <citation type="submission" date="2013-05" db="EMBL/GenBank/DDBJ databases">
        <title>Drechslerella stenobrocha genome reveals carnivorous origination and mechanical trapping mechanism of predatory fungi.</title>
        <authorList>
            <person name="Liu X."/>
            <person name="Zhang W."/>
            <person name="Liu K."/>
        </authorList>
    </citation>
    <scope>NUCLEOTIDE SEQUENCE [LARGE SCALE GENOMIC DNA]</scope>
    <source>
        <strain evidence="2 3">248</strain>
    </source>
</reference>
<evidence type="ECO:0000313" key="3">
    <source>
        <dbReference type="Proteomes" id="UP000024837"/>
    </source>
</evidence>
<keyword evidence="1" id="KW-0732">Signal</keyword>
<name>W7I6J4_9PEZI</name>
<proteinExistence type="predicted"/>
<evidence type="ECO:0000313" key="2">
    <source>
        <dbReference type="EMBL" id="EWC44410.1"/>
    </source>
</evidence>
<feature type="signal peptide" evidence="1">
    <location>
        <begin position="1"/>
        <end position="17"/>
    </location>
</feature>